<sequence>MSAASLWRERAPGVFIHPKGYRVQSYMDGIVPRWSAFHPSHGWIAEALLSAREAKERCRQHALEVGYARQG</sequence>
<dbReference type="RefSeq" id="WP_180307947.1">
    <property type="nucleotide sequence ID" value="NZ_CP058952.1"/>
</dbReference>
<keyword evidence="2" id="KW-1185">Reference proteome</keyword>
<proteinExistence type="predicted"/>
<evidence type="ECO:0000313" key="1">
    <source>
        <dbReference type="EMBL" id="QLI80813.1"/>
    </source>
</evidence>
<dbReference type="AlphaFoldDB" id="A0A7D5V9L0"/>
<dbReference type="KEGG" id="cfon:HZU75_04305"/>
<dbReference type="Proteomes" id="UP000510822">
    <property type="component" value="Chromosome"/>
</dbReference>
<evidence type="ECO:0000313" key="2">
    <source>
        <dbReference type="Proteomes" id="UP000510822"/>
    </source>
</evidence>
<gene>
    <name evidence="1" type="ORF">HZU75_04305</name>
</gene>
<protein>
    <submittedName>
        <fullName evidence="1">Uncharacterized protein</fullName>
    </submittedName>
</protein>
<reference evidence="1 2" key="1">
    <citation type="journal article" date="2016" name="Int. J. Syst. Evol. Microbiol.">
        <title>Chitinibacter fontanus sp. nov., isolated from a spring.</title>
        <authorList>
            <person name="Sheu S.Y."/>
            <person name="Li Y.S."/>
            <person name="Young C.C."/>
            <person name="Chen W.M."/>
        </authorList>
    </citation>
    <scope>NUCLEOTIDE SEQUENCE [LARGE SCALE GENOMIC DNA]</scope>
    <source>
        <strain evidence="1 2">STM-7</strain>
    </source>
</reference>
<accession>A0A7D5V9L0</accession>
<name>A0A7D5V9L0_9NEIS</name>
<organism evidence="1 2">
    <name type="scientific">Chitinibacter fontanus</name>
    <dbReference type="NCBI Taxonomy" id="1737446"/>
    <lineage>
        <taxon>Bacteria</taxon>
        <taxon>Pseudomonadati</taxon>
        <taxon>Pseudomonadota</taxon>
        <taxon>Betaproteobacteria</taxon>
        <taxon>Neisseriales</taxon>
        <taxon>Chitinibacteraceae</taxon>
        <taxon>Chitinibacter</taxon>
    </lineage>
</organism>
<dbReference type="EMBL" id="CP058952">
    <property type="protein sequence ID" value="QLI80813.1"/>
    <property type="molecule type" value="Genomic_DNA"/>
</dbReference>